<organism evidence="2 3">
    <name type="scientific">Thanatephorus cucumeris (strain AG1-IA)</name>
    <name type="common">Rice sheath blight fungus</name>
    <name type="synonym">Rhizoctonia solani</name>
    <dbReference type="NCBI Taxonomy" id="983506"/>
    <lineage>
        <taxon>Eukaryota</taxon>
        <taxon>Fungi</taxon>
        <taxon>Dikarya</taxon>
        <taxon>Basidiomycota</taxon>
        <taxon>Agaricomycotina</taxon>
        <taxon>Agaricomycetes</taxon>
        <taxon>Cantharellales</taxon>
        <taxon>Ceratobasidiaceae</taxon>
        <taxon>Rhizoctonia</taxon>
        <taxon>Rhizoctonia solani AG-1</taxon>
    </lineage>
</organism>
<sequence>MWLRCRDSGLTDVMDHCTTACSVVMGSHEIYGFNGWSDDNLKIVTSHVCNSLCSAGNQEKANIVVNTCLKERGIPENRGMPKTSSDKRLGKGSESGNGIKEKGPG</sequence>
<dbReference type="AlphaFoldDB" id="L8WQX7"/>
<protein>
    <submittedName>
        <fullName evidence="2">Uncharacterized protein</fullName>
    </submittedName>
</protein>
<comment type="caution">
    <text evidence="2">The sequence shown here is derived from an EMBL/GenBank/DDBJ whole genome shotgun (WGS) entry which is preliminary data.</text>
</comment>
<dbReference type="HOGENOM" id="CLU_2238432_0_0_1"/>
<proteinExistence type="predicted"/>
<evidence type="ECO:0000313" key="2">
    <source>
        <dbReference type="EMBL" id="ELU39158.1"/>
    </source>
</evidence>
<feature type="region of interest" description="Disordered" evidence="1">
    <location>
        <begin position="73"/>
        <end position="105"/>
    </location>
</feature>
<gene>
    <name evidence="2" type="ORF">AG1IA_06802</name>
</gene>
<reference evidence="2 3" key="1">
    <citation type="journal article" date="2013" name="Nat. Commun.">
        <title>The evolution and pathogenic mechanisms of the rice sheath blight pathogen.</title>
        <authorList>
            <person name="Zheng A."/>
            <person name="Lin R."/>
            <person name="Xu L."/>
            <person name="Qin P."/>
            <person name="Tang C."/>
            <person name="Ai P."/>
            <person name="Zhang D."/>
            <person name="Liu Y."/>
            <person name="Sun Z."/>
            <person name="Feng H."/>
            <person name="Wang Y."/>
            <person name="Chen Y."/>
            <person name="Liang X."/>
            <person name="Fu R."/>
            <person name="Li Q."/>
            <person name="Zhang J."/>
            <person name="Yu X."/>
            <person name="Xie Z."/>
            <person name="Ding L."/>
            <person name="Guan P."/>
            <person name="Tang J."/>
            <person name="Liang Y."/>
            <person name="Wang S."/>
            <person name="Deng Q."/>
            <person name="Li S."/>
            <person name="Zhu J."/>
            <person name="Wang L."/>
            <person name="Liu H."/>
            <person name="Li P."/>
        </authorList>
    </citation>
    <scope>NUCLEOTIDE SEQUENCE [LARGE SCALE GENOMIC DNA]</scope>
    <source>
        <strain evidence="3">AG-1 IA</strain>
    </source>
</reference>
<dbReference type="Proteomes" id="UP000011668">
    <property type="component" value="Unassembled WGS sequence"/>
</dbReference>
<accession>L8WQX7</accession>
<evidence type="ECO:0000313" key="3">
    <source>
        <dbReference type="Proteomes" id="UP000011668"/>
    </source>
</evidence>
<dbReference type="EMBL" id="AFRT01001896">
    <property type="protein sequence ID" value="ELU39158.1"/>
    <property type="molecule type" value="Genomic_DNA"/>
</dbReference>
<name>L8WQX7_THACA</name>
<evidence type="ECO:0000256" key="1">
    <source>
        <dbReference type="SAM" id="MobiDB-lite"/>
    </source>
</evidence>
<keyword evidence="3" id="KW-1185">Reference proteome</keyword>